<sequence>MFLFEPKLNGYEVNYVMNITDVGHLTGDNLGDADLGEDRIEESARVQGKTAWEIADYYTNAFLKDFEKLNLTKPSFLPKATDHLAEQIALVKKLEEKGLAYKIKDGIYFDTQKFESKTGKKYGELSTLDTIKEGARVEPNPEKKNPRDFALWKFSLVPGERQMEWDSPWGVGFPGWHLECSAMSMKYLGESFDIHVGGEDLRQIHHPNEIAQSEGATGKTFVKYWWDLTPQV</sequence>
<dbReference type="GO" id="GO:0006423">
    <property type="term" value="P:cysteinyl-tRNA aminoacylation"/>
    <property type="evidence" value="ECO:0007669"/>
    <property type="project" value="TreeGrafter"/>
</dbReference>
<dbReference type="AlphaFoldDB" id="A0A0G1NX16"/>
<comment type="subunit">
    <text evidence="1">Monomer.</text>
</comment>
<dbReference type="GO" id="GO:0004817">
    <property type="term" value="F:cysteine-tRNA ligase activity"/>
    <property type="evidence" value="ECO:0007669"/>
    <property type="project" value="TreeGrafter"/>
</dbReference>
<evidence type="ECO:0000256" key="4">
    <source>
        <dbReference type="ARBA" id="ARBA00022840"/>
    </source>
</evidence>
<accession>A0A0G1NX16</accession>
<reference evidence="6 7" key="1">
    <citation type="journal article" date="2015" name="Nature">
        <title>rRNA introns, odd ribosomes, and small enigmatic genomes across a large radiation of phyla.</title>
        <authorList>
            <person name="Brown C.T."/>
            <person name="Hug L.A."/>
            <person name="Thomas B.C."/>
            <person name="Sharon I."/>
            <person name="Castelle C.J."/>
            <person name="Singh A."/>
            <person name="Wilkins M.J."/>
            <person name="Williams K.H."/>
            <person name="Banfield J.F."/>
        </authorList>
    </citation>
    <scope>NUCLEOTIDE SEQUENCE [LARGE SCALE GENOMIC DNA]</scope>
</reference>
<dbReference type="PRINTS" id="PR00983">
    <property type="entry name" value="TRNASYNTHCYS"/>
</dbReference>
<keyword evidence="3" id="KW-0547">Nucleotide-binding</keyword>
<gene>
    <name evidence="6" type="ORF">UX34_C0001G0033</name>
</gene>
<evidence type="ECO:0000313" key="7">
    <source>
        <dbReference type="Proteomes" id="UP000034643"/>
    </source>
</evidence>
<evidence type="ECO:0000256" key="3">
    <source>
        <dbReference type="ARBA" id="ARBA00022741"/>
    </source>
</evidence>
<evidence type="ECO:0000259" key="5">
    <source>
        <dbReference type="Pfam" id="PF01406"/>
    </source>
</evidence>
<protein>
    <submittedName>
        <fullName evidence="6">Cysteine-tRNA ligase</fullName>
    </submittedName>
</protein>
<proteinExistence type="predicted"/>
<comment type="caution">
    <text evidence="6">The sequence shown here is derived from an EMBL/GenBank/DDBJ whole genome shotgun (WGS) entry which is preliminary data.</text>
</comment>
<feature type="domain" description="tRNA synthetases class I catalytic" evidence="5">
    <location>
        <begin position="8"/>
        <end position="226"/>
    </location>
</feature>
<dbReference type="InterPro" id="IPR032678">
    <property type="entry name" value="tRNA-synt_1_cat_dom"/>
</dbReference>
<dbReference type="Gene3D" id="3.40.50.620">
    <property type="entry name" value="HUPs"/>
    <property type="match status" value="1"/>
</dbReference>
<dbReference type="InterPro" id="IPR024909">
    <property type="entry name" value="Cys-tRNA/MSH_ligase"/>
</dbReference>
<name>A0A0G1NX16_9BACT</name>
<dbReference type="SUPFAM" id="SSF52374">
    <property type="entry name" value="Nucleotidylyl transferase"/>
    <property type="match status" value="1"/>
</dbReference>
<dbReference type="GO" id="GO:0005829">
    <property type="term" value="C:cytosol"/>
    <property type="evidence" value="ECO:0007669"/>
    <property type="project" value="TreeGrafter"/>
</dbReference>
<dbReference type="Proteomes" id="UP000034643">
    <property type="component" value="Unassembled WGS sequence"/>
</dbReference>
<dbReference type="Pfam" id="PF01406">
    <property type="entry name" value="tRNA-synt_1e"/>
    <property type="match status" value="1"/>
</dbReference>
<dbReference type="PANTHER" id="PTHR10890:SF3">
    <property type="entry name" value="CYSTEINE--TRNA LIGASE, CYTOPLASMIC"/>
    <property type="match status" value="1"/>
</dbReference>
<organism evidence="6 7">
    <name type="scientific">Candidatus Woesebacteria bacterium GW2011_GWF1_46_13</name>
    <dbReference type="NCBI Taxonomy" id="1618602"/>
    <lineage>
        <taxon>Bacteria</taxon>
        <taxon>Candidatus Woeseibacteriota</taxon>
    </lineage>
</organism>
<evidence type="ECO:0000256" key="1">
    <source>
        <dbReference type="ARBA" id="ARBA00011245"/>
    </source>
</evidence>
<evidence type="ECO:0000256" key="2">
    <source>
        <dbReference type="ARBA" id="ARBA00022598"/>
    </source>
</evidence>
<keyword evidence="4" id="KW-0067">ATP-binding</keyword>
<dbReference type="PANTHER" id="PTHR10890">
    <property type="entry name" value="CYSTEINYL-TRNA SYNTHETASE"/>
    <property type="match status" value="1"/>
</dbReference>
<dbReference type="EMBL" id="LCLV01000001">
    <property type="protein sequence ID" value="KKU25239.1"/>
    <property type="molecule type" value="Genomic_DNA"/>
</dbReference>
<keyword evidence="2 6" id="KW-0436">Ligase</keyword>
<dbReference type="GO" id="GO:0005524">
    <property type="term" value="F:ATP binding"/>
    <property type="evidence" value="ECO:0007669"/>
    <property type="project" value="UniProtKB-KW"/>
</dbReference>
<dbReference type="PATRIC" id="fig|1618602.3.peg.36"/>
<evidence type="ECO:0000313" key="6">
    <source>
        <dbReference type="EMBL" id="KKU25239.1"/>
    </source>
</evidence>
<dbReference type="InterPro" id="IPR014729">
    <property type="entry name" value="Rossmann-like_a/b/a_fold"/>
</dbReference>